<dbReference type="InterPro" id="IPR011044">
    <property type="entry name" value="Quino_amine_DH_bsu"/>
</dbReference>
<protein>
    <submittedName>
        <fullName evidence="2">Uncharacterized protein LOC111126558 isoform X1</fullName>
    </submittedName>
</protein>
<dbReference type="GeneID" id="111126558"/>
<dbReference type="KEGG" id="cvn:111126558"/>
<organism evidence="1 2">
    <name type="scientific">Crassostrea virginica</name>
    <name type="common">Eastern oyster</name>
    <dbReference type="NCBI Taxonomy" id="6565"/>
    <lineage>
        <taxon>Eukaryota</taxon>
        <taxon>Metazoa</taxon>
        <taxon>Spiralia</taxon>
        <taxon>Lophotrochozoa</taxon>
        <taxon>Mollusca</taxon>
        <taxon>Bivalvia</taxon>
        <taxon>Autobranchia</taxon>
        <taxon>Pteriomorphia</taxon>
        <taxon>Ostreida</taxon>
        <taxon>Ostreoidea</taxon>
        <taxon>Ostreidae</taxon>
        <taxon>Crassostrea</taxon>
    </lineage>
</organism>
<dbReference type="Proteomes" id="UP000694844">
    <property type="component" value="Chromosome 3"/>
</dbReference>
<accession>A0A8B8DJ23</accession>
<name>A0A8B8DJ23_CRAVI</name>
<gene>
    <name evidence="2" type="primary">LOC111126558</name>
</gene>
<dbReference type="OrthoDB" id="6118541at2759"/>
<dbReference type="SUPFAM" id="SSF50969">
    <property type="entry name" value="YVTN repeat-like/Quinoprotein amine dehydrogenase"/>
    <property type="match status" value="1"/>
</dbReference>
<evidence type="ECO:0000313" key="2">
    <source>
        <dbReference type="RefSeq" id="XP_022326991.1"/>
    </source>
</evidence>
<keyword evidence="1" id="KW-1185">Reference proteome</keyword>
<reference evidence="2" key="1">
    <citation type="submission" date="2025-08" db="UniProtKB">
        <authorList>
            <consortium name="RefSeq"/>
        </authorList>
    </citation>
    <scope>IDENTIFICATION</scope>
    <source>
        <tissue evidence="2">Whole sample</tissue>
    </source>
</reference>
<dbReference type="RefSeq" id="XP_022326991.1">
    <property type="nucleotide sequence ID" value="XM_022471283.1"/>
</dbReference>
<sequence>MDSYAIHSLAPPKEVRPQRGKSPLLTLLKRTTSRSHIAPMISDDIEDVETSDQRENGPSKYCTLMPRTAFDFKQGSKTGEHDLGGIVRTRTDKLIVLDPVSRKMKMFKKSSNTTHEFQYRCITTHSFSEHCNSVAAVKDKMIAVTSEKKVEFFRVRRSKLKCSSMTIRTPSKCFAVTATSNKVFFIAQLPSGHGCIKCYERIQSTFTSNWKLDFIIERPFGENLSIHSFLVADEEEDTVYFTNPESRFLASMSFRGEMIRIARFDWTPRGLAVVGDYIIVNNDTSHSLCLMNKNGQLLKYLIRNLHENPSHLCYIPTSKELFVCALRSPKIRVYSVLSSEEAEFSEC</sequence>
<evidence type="ECO:0000313" key="1">
    <source>
        <dbReference type="Proteomes" id="UP000694844"/>
    </source>
</evidence>
<proteinExistence type="predicted"/>
<dbReference type="AlphaFoldDB" id="A0A8B8DJ23"/>